<name>A0A6J1LGM2_DROHY</name>
<feature type="compositionally biased region" description="Basic residues" evidence="1">
    <location>
        <begin position="230"/>
        <end position="240"/>
    </location>
</feature>
<feature type="compositionally biased region" description="Low complexity" evidence="1">
    <location>
        <begin position="164"/>
        <end position="173"/>
    </location>
</feature>
<reference evidence="4" key="1">
    <citation type="submission" date="2025-08" db="UniProtKB">
        <authorList>
            <consortium name="RefSeq"/>
        </authorList>
    </citation>
    <scope>IDENTIFICATION</scope>
    <source>
        <strain evidence="4">15085-1641.00</strain>
        <tissue evidence="4">Whole body</tissue>
    </source>
</reference>
<dbReference type="SMART" id="SM00526">
    <property type="entry name" value="H15"/>
    <property type="match status" value="1"/>
</dbReference>
<dbReference type="AlphaFoldDB" id="A0A6J1LGM2"/>
<feature type="compositionally biased region" description="Polar residues" evidence="1">
    <location>
        <begin position="209"/>
        <end position="221"/>
    </location>
</feature>
<dbReference type="RefSeq" id="XP_023165415.1">
    <property type="nucleotide sequence ID" value="XM_023309647.2"/>
</dbReference>
<feature type="region of interest" description="Disordered" evidence="1">
    <location>
        <begin position="260"/>
        <end position="283"/>
    </location>
</feature>
<accession>A0A6J1LGM2</accession>
<dbReference type="Pfam" id="PF00538">
    <property type="entry name" value="Linker_histone"/>
    <property type="match status" value="1"/>
</dbReference>
<evidence type="ECO:0000313" key="3">
    <source>
        <dbReference type="Proteomes" id="UP000504633"/>
    </source>
</evidence>
<keyword evidence="3" id="KW-1185">Reference proteome</keyword>
<feature type="compositionally biased region" description="Basic residues" evidence="1">
    <location>
        <begin position="274"/>
        <end position="283"/>
    </location>
</feature>
<dbReference type="KEGG" id="dhe:111595765"/>
<organism evidence="3 4">
    <name type="scientific">Drosophila hydei</name>
    <name type="common">Fruit fly</name>
    <dbReference type="NCBI Taxonomy" id="7224"/>
    <lineage>
        <taxon>Eukaryota</taxon>
        <taxon>Metazoa</taxon>
        <taxon>Ecdysozoa</taxon>
        <taxon>Arthropoda</taxon>
        <taxon>Hexapoda</taxon>
        <taxon>Insecta</taxon>
        <taxon>Pterygota</taxon>
        <taxon>Neoptera</taxon>
        <taxon>Endopterygota</taxon>
        <taxon>Diptera</taxon>
        <taxon>Brachycera</taxon>
        <taxon>Muscomorpha</taxon>
        <taxon>Ephydroidea</taxon>
        <taxon>Drosophilidae</taxon>
        <taxon>Drosophila</taxon>
    </lineage>
</organism>
<evidence type="ECO:0000313" key="4">
    <source>
        <dbReference type="RefSeq" id="XP_023165415.1"/>
    </source>
</evidence>
<dbReference type="PROSITE" id="PS51504">
    <property type="entry name" value="H15"/>
    <property type="match status" value="1"/>
</dbReference>
<evidence type="ECO:0000256" key="1">
    <source>
        <dbReference type="SAM" id="MobiDB-lite"/>
    </source>
</evidence>
<dbReference type="CTD" id="41780"/>
<protein>
    <submittedName>
        <fullName evidence="4">Uncharacterized protein LOC111595765</fullName>
    </submittedName>
</protein>
<dbReference type="OMA" id="EWKDPKK"/>
<proteinExistence type="predicted"/>
<evidence type="ECO:0000259" key="2">
    <source>
        <dbReference type="PROSITE" id="PS51504"/>
    </source>
</evidence>
<dbReference type="GO" id="GO:0003677">
    <property type="term" value="F:DNA binding"/>
    <property type="evidence" value="ECO:0007669"/>
    <property type="project" value="InterPro"/>
</dbReference>
<dbReference type="SUPFAM" id="SSF46785">
    <property type="entry name" value="Winged helix' DNA-binding domain"/>
    <property type="match status" value="1"/>
</dbReference>
<dbReference type="InterPro" id="IPR005818">
    <property type="entry name" value="Histone_H1/H5_H15"/>
</dbReference>
<dbReference type="Proteomes" id="UP000504633">
    <property type="component" value="Unplaced"/>
</dbReference>
<dbReference type="InterPro" id="IPR036388">
    <property type="entry name" value="WH-like_DNA-bd_sf"/>
</dbReference>
<dbReference type="GO" id="GO:0006334">
    <property type="term" value="P:nucleosome assembly"/>
    <property type="evidence" value="ECO:0007669"/>
    <property type="project" value="InterPro"/>
</dbReference>
<dbReference type="GeneID" id="111595765"/>
<dbReference type="GO" id="GO:0000786">
    <property type="term" value="C:nucleosome"/>
    <property type="evidence" value="ECO:0007669"/>
    <property type="project" value="InterPro"/>
</dbReference>
<gene>
    <name evidence="4" type="primary">LOC111595765</name>
</gene>
<feature type="compositionally biased region" description="Basic and acidic residues" evidence="1">
    <location>
        <begin position="92"/>
        <end position="101"/>
    </location>
</feature>
<feature type="region of interest" description="Disordered" evidence="1">
    <location>
        <begin position="92"/>
        <end position="240"/>
    </location>
</feature>
<dbReference type="InterPro" id="IPR036390">
    <property type="entry name" value="WH_DNA-bd_sf"/>
</dbReference>
<feature type="compositionally biased region" description="Basic and acidic residues" evidence="1">
    <location>
        <begin position="194"/>
        <end position="208"/>
    </location>
</feature>
<dbReference type="OrthoDB" id="10070354at2759"/>
<feature type="domain" description="H15" evidence="2">
    <location>
        <begin position="17"/>
        <end position="88"/>
    </location>
</feature>
<sequence length="283" mass="30595">MAELEEAKPSSEMKVANKGSILSHSLKAIKALNSRSGSSVPAIANFIKSSGYEVTDMSRMRKLVLKALKVAMGAGDVVQVKRSFKMSMTAKLESKSMEKMKANQQKKLAKAKEQETKANTKAAVKKGKETATSSADADSVKPKKRKKKPTERHTNEPVKKKSSAKSAAVGGKAIHSQAAGESDQVALKMSKKPQPKDKSKSVKAKVTDSEVSTTTKLQTPRKSIGTLTKKANRPKIRSKTIKKLVAGRKSFDDVESDLMDSVPADASTPLSPTKQKRMAKQIK</sequence>
<dbReference type="Gene3D" id="1.10.10.10">
    <property type="entry name" value="Winged helix-like DNA-binding domain superfamily/Winged helix DNA-binding domain"/>
    <property type="match status" value="1"/>
</dbReference>